<organism evidence="1 2">
    <name type="scientific">Rugamonas apoptosis</name>
    <dbReference type="NCBI Taxonomy" id="2758570"/>
    <lineage>
        <taxon>Bacteria</taxon>
        <taxon>Pseudomonadati</taxon>
        <taxon>Pseudomonadota</taxon>
        <taxon>Betaproteobacteria</taxon>
        <taxon>Burkholderiales</taxon>
        <taxon>Oxalobacteraceae</taxon>
        <taxon>Telluria group</taxon>
        <taxon>Rugamonas</taxon>
    </lineage>
</organism>
<accession>A0A7W2F7S8</accession>
<dbReference type="EMBL" id="JACEZU010000002">
    <property type="protein sequence ID" value="MBA5686693.1"/>
    <property type="molecule type" value="Genomic_DNA"/>
</dbReference>
<dbReference type="Proteomes" id="UP000573499">
    <property type="component" value="Unassembled WGS sequence"/>
</dbReference>
<protein>
    <submittedName>
        <fullName evidence="1">Uncharacterized protein</fullName>
    </submittedName>
</protein>
<evidence type="ECO:0000313" key="2">
    <source>
        <dbReference type="Proteomes" id="UP000573499"/>
    </source>
</evidence>
<gene>
    <name evidence="1" type="ORF">H3H39_06450</name>
</gene>
<comment type="caution">
    <text evidence="1">The sequence shown here is derived from an EMBL/GenBank/DDBJ whole genome shotgun (WGS) entry which is preliminary data.</text>
</comment>
<name>A0A7W2F7S8_9BURK</name>
<keyword evidence="2" id="KW-1185">Reference proteome</keyword>
<proteinExistence type="predicted"/>
<sequence>MLSDDLAASALSALGFDVQVIPVSGDGGKKRPDFIISSRGETAVVEAKLKLDDAAEASRREEILSNGEVYVSEHVLGRDETLSAIVGRSNRQLRASPLDADYKILMFLAHCINAKVVADQMVDTLYGRTTVIEMAKGAAAKPCYFYRNSDFYRRPELDGAIVGYVAQGRAKLRFCINPYSQKFAELRASDLLLPFGGAVIDPIEEEAKGLAYIPDPDIERKENAFSKLFPLYDPVLRHLAAKYQKGHLTRTDFNSPEITIRSTKHGNDGG</sequence>
<reference evidence="1 2" key="1">
    <citation type="submission" date="2020-07" db="EMBL/GenBank/DDBJ databases">
        <title>Novel species isolated from subtropical streams in China.</title>
        <authorList>
            <person name="Lu H."/>
        </authorList>
    </citation>
    <scope>NUCLEOTIDE SEQUENCE [LARGE SCALE GENOMIC DNA]</scope>
    <source>
        <strain evidence="1 2">LX47W</strain>
    </source>
</reference>
<dbReference type="RefSeq" id="WP_182152509.1">
    <property type="nucleotide sequence ID" value="NZ_JACEZU010000002.1"/>
</dbReference>
<dbReference type="AlphaFoldDB" id="A0A7W2F7S8"/>
<evidence type="ECO:0000313" key="1">
    <source>
        <dbReference type="EMBL" id="MBA5686693.1"/>
    </source>
</evidence>